<dbReference type="EMBL" id="BNBE01000002">
    <property type="protein sequence ID" value="GHG04712.1"/>
    <property type="molecule type" value="Genomic_DNA"/>
</dbReference>
<proteinExistence type="predicted"/>
<keyword evidence="1" id="KW-0472">Membrane</keyword>
<evidence type="ECO:0000313" key="2">
    <source>
        <dbReference type="EMBL" id="GHG04712.1"/>
    </source>
</evidence>
<feature type="transmembrane region" description="Helical" evidence="1">
    <location>
        <begin position="100"/>
        <end position="117"/>
    </location>
</feature>
<accession>A0A919BR09</accession>
<sequence length="120" mass="12539">MAKIRLLIVQDASRYLVAFCGVWGAFLGVSMAVEGGAADGYVDLFEGLLLVVGLPSLLLVAVARLLTRKADAGAFTAVCGTLLLLPSVLPLLAGSLPATLVQWAVLLGFLTWSARGARRL</sequence>
<dbReference type="Proteomes" id="UP000632849">
    <property type="component" value="Unassembled WGS sequence"/>
</dbReference>
<name>A0A919BR09_STRFL</name>
<dbReference type="AlphaFoldDB" id="A0A919BR09"/>
<feature type="transmembrane region" description="Helical" evidence="1">
    <location>
        <begin position="12"/>
        <end position="33"/>
    </location>
</feature>
<reference evidence="2" key="1">
    <citation type="journal article" date="2014" name="Int. J. Syst. Evol. Microbiol.">
        <title>Complete genome sequence of Corynebacterium casei LMG S-19264T (=DSM 44701T), isolated from a smear-ripened cheese.</title>
        <authorList>
            <consortium name="US DOE Joint Genome Institute (JGI-PGF)"/>
            <person name="Walter F."/>
            <person name="Albersmeier A."/>
            <person name="Kalinowski J."/>
            <person name="Ruckert C."/>
        </authorList>
    </citation>
    <scope>NUCLEOTIDE SEQUENCE</scope>
    <source>
        <strain evidence="2">JCM 4122</strain>
    </source>
</reference>
<evidence type="ECO:0000313" key="3">
    <source>
        <dbReference type="Proteomes" id="UP000632849"/>
    </source>
</evidence>
<protein>
    <submittedName>
        <fullName evidence="2">Uncharacterized protein</fullName>
    </submittedName>
</protein>
<gene>
    <name evidence="2" type="ORF">GCM10017667_39090</name>
</gene>
<dbReference type="RefSeq" id="WP_190042370.1">
    <property type="nucleotide sequence ID" value="NZ_BNBE01000002.1"/>
</dbReference>
<reference evidence="2" key="2">
    <citation type="submission" date="2020-09" db="EMBL/GenBank/DDBJ databases">
        <authorList>
            <person name="Sun Q."/>
            <person name="Ohkuma M."/>
        </authorList>
    </citation>
    <scope>NUCLEOTIDE SEQUENCE</scope>
    <source>
        <strain evidence="2">JCM 4122</strain>
    </source>
</reference>
<keyword evidence="3" id="KW-1185">Reference proteome</keyword>
<comment type="caution">
    <text evidence="2">The sequence shown here is derived from an EMBL/GenBank/DDBJ whole genome shotgun (WGS) entry which is preliminary data.</text>
</comment>
<feature type="transmembrane region" description="Helical" evidence="1">
    <location>
        <begin position="45"/>
        <end position="66"/>
    </location>
</feature>
<keyword evidence="1" id="KW-0812">Transmembrane</keyword>
<keyword evidence="1" id="KW-1133">Transmembrane helix</keyword>
<evidence type="ECO:0000256" key="1">
    <source>
        <dbReference type="SAM" id="Phobius"/>
    </source>
</evidence>
<organism evidence="2 3">
    <name type="scientific">Streptomyces filamentosus</name>
    <name type="common">Streptomyces roseosporus</name>
    <dbReference type="NCBI Taxonomy" id="67294"/>
    <lineage>
        <taxon>Bacteria</taxon>
        <taxon>Bacillati</taxon>
        <taxon>Actinomycetota</taxon>
        <taxon>Actinomycetes</taxon>
        <taxon>Kitasatosporales</taxon>
        <taxon>Streptomycetaceae</taxon>
        <taxon>Streptomyces</taxon>
    </lineage>
</organism>
<feature type="transmembrane region" description="Helical" evidence="1">
    <location>
        <begin position="73"/>
        <end position="94"/>
    </location>
</feature>